<reference evidence="2 3" key="1">
    <citation type="submission" date="2019-04" db="EMBL/GenBank/DDBJ databases">
        <title>Fungal friends and foes A comparative genomics study of 23 Aspergillus species from section Flavi.</title>
        <authorList>
            <consortium name="DOE Joint Genome Institute"/>
            <person name="Kjaerbolling I."/>
            <person name="Vesth T.C."/>
            <person name="Frisvad J.C."/>
            <person name="Nybo J.L."/>
            <person name="Theobald S."/>
            <person name="Kildgaard S."/>
            <person name="Petersen T.I."/>
            <person name="Kuo A."/>
            <person name="Sato A."/>
            <person name="Lyhne E.K."/>
            <person name="Kogle M.E."/>
            <person name="Wiebenga A."/>
            <person name="Kun R.S."/>
            <person name="Lubbers R.J."/>
            <person name="Makela M.R."/>
            <person name="Barry K."/>
            <person name="Chovatia M."/>
            <person name="Clum A."/>
            <person name="Daum C."/>
            <person name="Haridas S."/>
            <person name="He G."/>
            <person name="LaButti K."/>
            <person name="Lipzen A."/>
            <person name="Mondo S."/>
            <person name="Pangilinan J."/>
            <person name="Riley R."/>
            <person name="Salamov A."/>
            <person name="Simmons B.A."/>
            <person name="Magnuson J.K."/>
            <person name="Henrissat B."/>
            <person name="Mortensen U.H."/>
            <person name="Larsen T.O."/>
            <person name="De vries R.P."/>
            <person name="Grigoriev I.V."/>
            <person name="Machida M."/>
            <person name="Baker S.E."/>
            <person name="Andersen M.R."/>
        </authorList>
    </citation>
    <scope>NUCLEOTIDE SEQUENCE [LARGE SCALE GENOMIC DNA]</scope>
    <source>
        <strain evidence="2 3">CBS 126849</strain>
    </source>
</reference>
<proteinExistence type="predicted"/>
<dbReference type="AlphaFoldDB" id="A0A5N6EWC1"/>
<protein>
    <submittedName>
        <fullName evidence="2">Uncharacterized protein</fullName>
    </submittedName>
</protein>
<evidence type="ECO:0000313" key="2">
    <source>
        <dbReference type="EMBL" id="KAB8221891.1"/>
    </source>
</evidence>
<dbReference type="Gene3D" id="3.40.50.1240">
    <property type="entry name" value="Phosphoglycerate mutase-like"/>
    <property type="match status" value="1"/>
</dbReference>
<accession>A0A5N6EWC1</accession>
<evidence type="ECO:0000256" key="1">
    <source>
        <dbReference type="SAM" id="MobiDB-lite"/>
    </source>
</evidence>
<sequence>MARSGFKTLRHNSSVTGGQQQVQDRTGVPRQTLALLNLGVSVEDEPAPADPNVIITDLLREWDYGGYEGLTASAAREIRQLKGLDQMRWWNIRKDGCEGSPLEVRPD</sequence>
<dbReference type="SUPFAM" id="SSF53254">
    <property type="entry name" value="Phosphoglycerate mutase-like"/>
    <property type="match status" value="1"/>
</dbReference>
<dbReference type="EMBL" id="ML733416">
    <property type="protein sequence ID" value="KAB8221891.1"/>
    <property type="molecule type" value="Genomic_DNA"/>
</dbReference>
<name>A0A5N6EWC1_9EURO</name>
<feature type="compositionally biased region" description="Polar residues" evidence="1">
    <location>
        <begin position="11"/>
        <end position="24"/>
    </location>
</feature>
<evidence type="ECO:0000313" key="3">
    <source>
        <dbReference type="Proteomes" id="UP000326799"/>
    </source>
</evidence>
<dbReference type="Proteomes" id="UP000326799">
    <property type="component" value="Unassembled WGS sequence"/>
</dbReference>
<dbReference type="InterPro" id="IPR029033">
    <property type="entry name" value="His_PPase_superfam"/>
</dbReference>
<keyword evidence="3" id="KW-1185">Reference proteome</keyword>
<organism evidence="2 3">
    <name type="scientific">Aspergillus novoparasiticus</name>
    <dbReference type="NCBI Taxonomy" id="986946"/>
    <lineage>
        <taxon>Eukaryota</taxon>
        <taxon>Fungi</taxon>
        <taxon>Dikarya</taxon>
        <taxon>Ascomycota</taxon>
        <taxon>Pezizomycotina</taxon>
        <taxon>Eurotiomycetes</taxon>
        <taxon>Eurotiomycetidae</taxon>
        <taxon>Eurotiales</taxon>
        <taxon>Aspergillaceae</taxon>
        <taxon>Aspergillus</taxon>
        <taxon>Aspergillus subgen. Circumdati</taxon>
    </lineage>
</organism>
<gene>
    <name evidence="2" type="ORF">BDV33DRAFT_201890</name>
</gene>
<feature type="region of interest" description="Disordered" evidence="1">
    <location>
        <begin position="1"/>
        <end position="26"/>
    </location>
</feature>